<gene>
    <name evidence="4" type="ORF">PPROV_000230700</name>
</gene>
<sequence length="338" mass="36361">MVSPSCIGRRCGVFSSSSSLNIAHPCKASSSFRRFSGLLHRRVSSQHHVSSHRRKKSYRVSASSSSSSSSFLLLSRHHHHRYFCLPDTRLKHTSVPRRDSAKRLITECSCIRGVSGIIGARLALRTMGSANVKENQRSERSSSTQASASTNTNIHVFHKTVNKMTKYAVSGAAAATLAAHPNAHVAWCLLGAVVAAFVNKAVKKIINAPRPANAHKPDPGMPSSHAQSLAYLSGYVAMFAALPNNLPAACAVVALGAYLSWLRVATGLHTVPQVGVGFALGLTNAFVMGSIGEMYGGVNFVQLHAWASVVLWTLTTIAIATFVGQVAWKWKWRARAHA</sequence>
<protein>
    <recommendedName>
        <fullName evidence="6">Phosphatidic acid phosphatase type 2/haloperoxidase domain-containing protein</fullName>
    </recommendedName>
</protein>
<keyword evidence="1" id="KW-0378">Hydrolase</keyword>
<comment type="caution">
    <text evidence="4">The sequence shown here is derived from an EMBL/GenBank/DDBJ whole genome shotgun (WGS) entry which is preliminary data.</text>
</comment>
<dbReference type="InterPro" id="IPR036938">
    <property type="entry name" value="PAP2/HPO_sf"/>
</dbReference>
<feature type="transmembrane region" description="Helical" evidence="3">
    <location>
        <begin position="232"/>
        <end position="259"/>
    </location>
</feature>
<feature type="region of interest" description="Disordered" evidence="2">
    <location>
        <begin position="43"/>
        <end position="62"/>
    </location>
</feature>
<evidence type="ECO:0000256" key="1">
    <source>
        <dbReference type="ARBA" id="ARBA00022801"/>
    </source>
</evidence>
<accession>A0A830HA81</accession>
<evidence type="ECO:0000256" key="3">
    <source>
        <dbReference type="SAM" id="Phobius"/>
    </source>
</evidence>
<keyword evidence="3" id="KW-0812">Transmembrane</keyword>
<keyword evidence="5" id="KW-1185">Reference proteome</keyword>
<reference evidence="4" key="1">
    <citation type="submission" date="2020-10" db="EMBL/GenBank/DDBJ databases">
        <title>Unveiling of a novel bifunctional photoreceptor, Dualchrome1, isolated from a cosmopolitan green alga.</title>
        <authorList>
            <person name="Suzuki S."/>
            <person name="Kawachi M."/>
        </authorList>
    </citation>
    <scope>NUCLEOTIDE SEQUENCE</scope>
    <source>
        <strain evidence="4">NIES 2893</strain>
    </source>
</reference>
<proteinExistence type="predicted"/>
<dbReference type="Proteomes" id="UP000660262">
    <property type="component" value="Unassembled WGS sequence"/>
</dbReference>
<dbReference type="SUPFAM" id="SSF48317">
    <property type="entry name" value="Acid phosphatase/Vanadium-dependent haloperoxidase"/>
    <property type="match status" value="1"/>
</dbReference>
<evidence type="ECO:0000313" key="5">
    <source>
        <dbReference type="Proteomes" id="UP000660262"/>
    </source>
</evidence>
<dbReference type="AlphaFoldDB" id="A0A830HA81"/>
<name>A0A830HA81_9CHLO</name>
<evidence type="ECO:0000256" key="2">
    <source>
        <dbReference type="SAM" id="MobiDB-lite"/>
    </source>
</evidence>
<dbReference type="EMBL" id="BNJQ01000005">
    <property type="protein sequence ID" value="GHP03552.1"/>
    <property type="molecule type" value="Genomic_DNA"/>
</dbReference>
<dbReference type="GO" id="GO:0006487">
    <property type="term" value="P:protein N-linked glycosylation"/>
    <property type="evidence" value="ECO:0007669"/>
    <property type="project" value="TreeGrafter"/>
</dbReference>
<feature type="transmembrane region" description="Helical" evidence="3">
    <location>
        <begin position="303"/>
        <end position="328"/>
    </location>
</feature>
<feature type="transmembrane region" description="Helical" evidence="3">
    <location>
        <begin position="271"/>
        <end position="291"/>
    </location>
</feature>
<feature type="compositionally biased region" description="Basic residues" evidence="2">
    <location>
        <begin position="43"/>
        <end position="58"/>
    </location>
</feature>
<dbReference type="GO" id="GO:0047874">
    <property type="term" value="F:dolichyldiphosphatase activity"/>
    <property type="evidence" value="ECO:0007669"/>
    <property type="project" value="TreeGrafter"/>
</dbReference>
<dbReference type="GO" id="GO:0005789">
    <property type="term" value="C:endoplasmic reticulum membrane"/>
    <property type="evidence" value="ECO:0007669"/>
    <property type="project" value="TreeGrafter"/>
</dbReference>
<dbReference type="PANTHER" id="PTHR11247">
    <property type="entry name" value="PALMITOYL-PROTEIN THIOESTERASE/DOLICHYLDIPHOSPHATASE 1"/>
    <property type="match status" value="1"/>
</dbReference>
<keyword evidence="3" id="KW-1133">Transmembrane helix</keyword>
<evidence type="ECO:0000313" key="4">
    <source>
        <dbReference type="EMBL" id="GHP03552.1"/>
    </source>
</evidence>
<dbReference type="OrthoDB" id="302705at2759"/>
<dbReference type="GO" id="GO:0008610">
    <property type="term" value="P:lipid biosynthetic process"/>
    <property type="evidence" value="ECO:0007669"/>
    <property type="project" value="TreeGrafter"/>
</dbReference>
<dbReference type="PANTHER" id="PTHR11247:SF40">
    <property type="entry name" value="LIPID PHOSPHATE PHOSPHATASE EPSILON 1, CHLOROPLASTIC"/>
    <property type="match status" value="1"/>
</dbReference>
<organism evidence="4 5">
    <name type="scientific">Pycnococcus provasolii</name>
    <dbReference type="NCBI Taxonomy" id="41880"/>
    <lineage>
        <taxon>Eukaryota</taxon>
        <taxon>Viridiplantae</taxon>
        <taxon>Chlorophyta</taxon>
        <taxon>Pseudoscourfieldiophyceae</taxon>
        <taxon>Pseudoscourfieldiales</taxon>
        <taxon>Pycnococcaceae</taxon>
        <taxon>Pycnococcus</taxon>
    </lineage>
</organism>
<evidence type="ECO:0008006" key="6">
    <source>
        <dbReference type="Google" id="ProtNLM"/>
    </source>
</evidence>
<keyword evidence="3" id="KW-0472">Membrane</keyword>
<dbReference type="Gene3D" id="1.20.144.10">
    <property type="entry name" value="Phosphatidic acid phosphatase type 2/haloperoxidase"/>
    <property type="match status" value="1"/>
</dbReference>